<dbReference type="Pfam" id="PF00355">
    <property type="entry name" value="Rieske"/>
    <property type="match status" value="1"/>
</dbReference>
<dbReference type="Proteomes" id="UP000319769">
    <property type="component" value="Unassembled WGS sequence"/>
</dbReference>
<evidence type="ECO:0000259" key="7">
    <source>
        <dbReference type="PROSITE" id="PS51296"/>
    </source>
</evidence>
<evidence type="ECO:0000313" key="8">
    <source>
        <dbReference type="EMBL" id="KAA9159097.1"/>
    </source>
</evidence>
<dbReference type="InterPro" id="IPR036922">
    <property type="entry name" value="Rieske_2Fe-2S_sf"/>
</dbReference>
<organism evidence="8 9">
    <name type="scientific">Amycolatopsis acidicola</name>
    <dbReference type="NCBI Taxonomy" id="2596893"/>
    <lineage>
        <taxon>Bacteria</taxon>
        <taxon>Bacillati</taxon>
        <taxon>Actinomycetota</taxon>
        <taxon>Actinomycetes</taxon>
        <taxon>Pseudonocardiales</taxon>
        <taxon>Pseudonocardiaceae</taxon>
        <taxon>Amycolatopsis</taxon>
    </lineage>
</organism>
<evidence type="ECO:0000256" key="2">
    <source>
        <dbReference type="ARBA" id="ARBA00022723"/>
    </source>
</evidence>
<evidence type="ECO:0000256" key="1">
    <source>
        <dbReference type="ARBA" id="ARBA00022714"/>
    </source>
</evidence>
<dbReference type="InterPro" id="IPR017941">
    <property type="entry name" value="Rieske_2Fe-2S"/>
</dbReference>
<dbReference type="EMBL" id="VMNW02000031">
    <property type="protein sequence ID" value="KAA9159097.1"/>
    <property type="molecule type" value="Genomic_DNA"/>
</dbReference>
<evidence type="ECO:0000256" key="3">
    <source>
        <dbReference type="ARBA" id="ARBA00023002"/>
    </source>
</evidence>
<dbReference type="GO" id="GO:0016705">
    <property type="term" value="F:oxidoreductase activity, acting on paired donors, with incorporation or reduction of molecular oxygen"/>
    <property type="evidence" value="ECO:0007669"/>
    <property type="project" value="UniProtKB-ARBA"/>
</dbReference>
<dbReference type="CDD" id="cd03469">
    <property type="entry name" value="Rieske_RO_Alpha_N"/>
    <property type="match status" value="1"/>
</dbReference>
<name>A0A5N0V325_9PSEU</name>
<evidence type="ECO:0000256" key="4">
    <source>
        <dbReference type="ARBA" id="ARBA00023004"/>
    </source>
</evidence>
<feature type="region of interest" description="Disordered" evidence="6">
    <location>
        <begin position="1"/>
        <end position="21"/>
    </location>
</feature>
<dbReference type="Gene3D" id="2.102.10.10">
    <property type="entry name" value="Rieske [2Fe-2S] iron-sulphur domain"/>
    <property type="match status" value="1"/>
</dbReference>
<dbReference type="AlphaFoldDB" id="A0A5N0V325"/>
<dbReference type="InterPro" id="IPR001663">
    <property type="entry name" value="Rng_hydr_dOase-A"/>
</dbReference>
<keyword evidence="1" id="KW-0001">2Fe-2S</keyword>
<dbReference type="PANTHER" id="PTHR43756">
    <property type="entry name" value="CHOLINE MONOOXYGENASE, CHLOROPLASTIC"/>
    <property type="match status" value="1"/>
</dbReference>
<keyword evidence="4" id="KW-0408">Iron</keyword>
<dbReference type="InterPro" id="IPR015881">
    <property type="entry name" value="ARHD_Rieske_2Fe_2S"/>
</dbReference>
<sequence length="236" mass="25677">MRQETNCVLRKSGRAMQEHTDGTAVPVAHEAELPQPGSFVTVDVAGAPLLVVRQDDGSIAVLSNVCRHRGARVELQPSGRRKMFSCPYHRWCYGRDGGIRSMPFDDGFIGVDRVDRSLLHRASTVRHGIVWTTTEPGTELDLDTDALAALDSTTLLHTSRTQLDHTLDDARATLPDGTSVNGLHITDSGSHLEVRTLWASGLRGETSELALWILVPAGAPATDHDAAEARWRSLTA</sequence>
<feature type="domain" description="Rieske" evidence="7">
    <location>
        <begin position="24"/>
        <end position="98"/>
    </location>
</feature>
<keyword evidence="9" id="KW-1185">Reference proteome</keyword>
<dbReference type="PROSITE" id="PS00570">
    <property type="entry name" value="RING_HYDROXYL_ALPHA"/>
    <property type="match status" value="1"/>
</dbReference>
<evidence type="ECO:0000256" key="5">
    <source>
        <dbReference type="ARBA" id="ARBA00023014"/>
    </source>
</evidence>
<dbReference type="SUPFAM" id="SSF50022">
    <property type="entry name" value="ISP domain"/>
    <property type="match status" value="1"/>
</dbReference>
<dbReference type="PRINTS" id="PR00090">
    <property type="entry name" value="RNGDIOXGNASE"/>
</dbReference>
<proteinExistence type="predicted"/>
<evidence type="ECO:0000256" key="6">
    <source>
        <dbReference type="SAM" id="MobiDB-lite"/>
    </source>
</evidence>
<dbReference type="PANTHER" id="PTHR43756:SF5">
    <property type="entry name" value="CHOLINE MONOOXYGENASE, CHLOROPLASTIC"/>
    <property type="match status" value="1"/>
</dbReference>
<comment type="caution">
    <text evidence="8">The sequence shown here is derived from an EMBL/GenBank/DDBJ whole genome shotgun (WGS) entry which is preliminary data.</text>
</comment>
<dbReference type="OrthoDB" id="5243643at2"/>
<keyword evidence="2" id="KW-0479">Metal-binding</keyword>
<reference evidence="8" key="1">
    <citation type="submission" date="2019-09" db="EMBL/GenBank/DDBJ databases">
        <authorList>
            <person name="Teo W.F.A."/>
            <person name="Duangmal K."/>
        </authorList>
    </citation>
    <scope>NUCLEOTIDE SEQUENCE [LARGE SCALE GENOMIC DNA]</scope>
    <source>
        <strain evidence="8">K81G1</strain>
    </source>
</reference>
<dbReference type="GO" id="GO:0004497">
    <property type="term" value="F:monooxygenase activity"/>
    <property type="evidence" value="ECO:0007669"/>
    <property type="project" value="UniProtKB-ARBA"/>
</dbReference>
<dbReference type="GO" id="GO:0005506">
    <property type="term" value="F:iron ion binding"/>
    <property type="evidence" value="ECO:0007669"/>
    <property type="project" value="InterPro"/>
</dbReference>
<protein>
    <submittedName>
        <fullName evidence="8">Rieske (2Fe-2S) protein</fullName>
    </submittedName>
</protein>
<keyword evidence="5" id="KW-0411">Iron-sulfur</keyword>
<dbReference type="GO" id="GO:0051537">
    <property type="term" value="F:2 iron, 2 sulfur cluster binding"/>
    <property type="evidence" value="ECO:0007669"/>
    <property type="project" value="UniProtKB-KW"/>
</dbReference>
<keyword evidence="3" id="KW-0560">Oxidoreductase</keyword>
<dbReference type="PROSITE" id="PS51296">
    <property type="entry name" value="RIESKE"/>
    <property type="match status" value="1"/>
</dbReference>
<gene>
    <name evidence="8" type="ORF">FPZ12_021360</name>
</gene>
<evidence type="ECO:0000313" key="9">
    <source>
        <dbReference type="Proteomes" id="UP000319769"/>
    </source>
</evidence>
<accession>A0A5N0V325</accession>